<feature type="transmembrane region" description="Helical" evidence="9">
    <location>
        <begin position="214"/>
        <end position="236"/>
    </location>
</feature>
<protein>
    <submittedName>
        <fullName evidence="11">Tachykinin-like peptide receptor 86C</fullName>
    </submittedName>
</protein>
<dbReference type="GO" id="GO:0005886">
    <property type="term" value="C:plasma membrane"/>
    <property type="evidence" value="ECO:0007669"/>
    <property type="project" value="TreeGrafter"/>
</dbReference>
<name>A0A226DTS7_FOLCA</name>
<dbReference type="PANTHER" id="PTHR24243:SF224">
    <property type="entry name" value="G-PROTEIN COUPLED RECEPTOR 19-RELATED"/>
    <property type="match status" value="1"/>
</dbReference>
<accession>A0A226DTS7</accession>
<keyword evidence="12" id="KW-1185">Reference proteome</keyword>
<keyword evidence="4" id="KW-0297">G-protein coupled receptor</keyword>
<feature type="transmembrane region" description="Helical" evidence="9">
    <location>
        <begin position="6"/>
        <end position="29"/>
    </location>
</feature>
<evidence type="ECO:0000256" key="4">
    <source>
        <dbReference type="ARBA" id="ARBA00023040"/>
    </source>
</evidence>
<feature type="transmembrane region" description="Helical" evidence="9">
    <location>
        <begin position="65"/>
        <end position="93"/>
    </location>
</feature>
<gene>
    <name evidence="11" type="ORF">Fcan01_17041</name>
</gene>
<evidence type="ECO:0000259" key="10">
    <source>
        <dbReference type="PROSITE" id="PS50262"/>
    </source>
</evidence>
<evidence type="ECO:0000256" key="5">
    <source>
        <dbReference type="ARBA" id="ARBA00023136"/>
    </source>
</evidence>
<dbReference type="InterPro" id="IPR017452">
    <property type="entry name" value="GPCR_Rhodpsn_7TM"/>
</dbReference>
<evidence type="ECO:0000256" key="7">
    <source>
        <dbReference type="ARBA" id="ARBA00023224"/>
    </source>
</evidence>
<evidence type="ECO:0000256" key="2">
    <source>
        <dbReference type="ARBA" id="ARBA00022692"/>
    </source>
</evidence>
<dbReference type="GO" id="GO:0004930">
    <property type="term" value="F:G protein-coupled receptor activity"/>
    <property type="evidence" value="ECO:0007669"/>
    <property type="project" value="UniProtKB-KW"/>
</dbReference>
<feature type="transmembrane region" description="Helical" evidence="9">
    <location>
        <begin position="264"/>
        <end position="286"/>
    </location>
</feature>
<feature type="transmembrane region" description="Helical" evidence="9">
    <location>
        <begin position="158"/>
        <end position="182"/>
    </location>
</feature>
<comment type="subcellular location">
    <subcellularLocation>
        <location evidence="1">Membrane</location>
        <topology evidence="1">Multi-pass membrane protein</topology>
    </subcellularLocation>
</comment>
<comment type="caution">
    <text evidence="11">The sequence shown here is derived from an EMBL/GenBank/DDBJ whole genome shotgun (WGS) entry which is preliminary data.</text>
</comment>
<reference evidence="11 12" key="1">
    <citation type="submission" date="2015-12" db="EMBL/GenBank/DDBJ databases">
        <title>The genome of Folsomia candida.</title>
        <authorList>
            <person name="Faddeeva A."/>
            <person name="Derks M.F."/>
            <person name="Anvar Y."/>
            <person name="Smit S."/>
            <person name="Van Straalen N."/>
            <person name="Roelofs D."/>
        </authorList>
    </citation>
    <scope>NUCLEOTIDE SEQUENCE [LARGE SCALE GENOMIC DNA]</scope>
    <source>
        <strain evidence="11 12">VU population</strain>
        <tissue evidence="11">Whole body</tissue>
    </source>
</reference>
<dbReference type="Proteomes" id="UP000198287">
    <property type="component" value="Unassembled WGS sequence"/>
</dbReference>
<proteinExistence type="predicted"/>
<evidence type="ECO:0000313" key="12">
    <source>
        <dbReference type="Proteomes" id="UP000198287"/>
    </source>
</evidence>
<dbReference type="Gene3D" id="1.20.1070.10">
    <property type="entry name" value="Rhodopsin 7-helix transmembrane proteins"/>
    <property type="match status" value="1"/>
</dbReference>
<dbReference type="PANTHER" id="PTHR24243">
    <property type="entry name" value="G-PROTEIN COUPLED RECEPTOR"/>
    <property type="match status" value="1"/>
</dbReference>
<evidence type="ECO:0000256" key="1">
    <source>
        <dbReference type="ARBA" id="ARBA00004141"/>
    </source>
</evidence>
<keyword evidence="5 9" id="KW-0472">Membrane</keyword>
<keyword evidence="2 9" id="KW-0812">Transmembrane</keyword>
<organism evidence="11 12">
    <name type="scientific">Folsomia candida</name>
    <name type="common">Springtail</name>
    <dbReference type="NCBI Taxonomy" id="158441"/>
    <lineage>
        <taxon>Eukaryota</taxon>
        <taxon>Metazoa</taxon>
        <taxon>Ecdysozoa</taxon>
        <taxon>Arthropoda</taxon>
        <taxon>Hexapoda</taxon>
        <taxon>Collembola</taxon>
        <taxon>Entomobryomorpha</taxon>
        <taxon>Isotomoidea</taxon>
        <taxon>Isotomidae</taxon>
        <taxon>Proisotominae</taxon>
        <taxon>Folsomia</taxon>
    </lineage>
</organism>
<evidence type="ECO:0000256" key="3">
    <source>
        <dbReference type="ARBA" id="ARBA00022989"/>
    </source>
</evidence>
<feature type="domain" description="G-protein coupled receptors family 1 profile" evidence="10">
    <location>
        <begin position="68"/>
        <end position="284"/>
    </location>
</feature>
<evidence type="ECO:0000313" key="11">
    <source>
        <dbReference type="EMBL" id="OXA48121.1"/>
    </source>
</evidence>
<keyword evidence="6 11" id="KW-0675">Receptor</keyword>
<feature type="transmembrane region" description="Helical" evidence="9">
    <location>
        <begin position="41"/>
        <end position="59"/>
    </location>
</feature>
<evidence type="ECO:0000256" key="9">
    <source>
        <dbReference type="SAM" id="Phobius"/>
    </source>
</evidence>
<feature type="transmembrane region" description="Helical" evidence="9">
    <location>
        <begin position="114"/>
        <end position="138"/>
    </location>
</feature>
<feature type="region of interest" description="Disordered" evidence="8">
    <location>
        <begin position="296"/>
        <end position="326"/>
    </location>
</feature>
<dbReference type="SUPFAM" id="SSF81321">
    <property type="entry name" value="Family A G protein-coupled receptor-like"/>
    <property type="match status" value="1"/>
</dbReference>
<keyword evidence="7" id="KW-0807">Transducer</keyword>
<keyword evidence="3 9" id="KW-1133">Transmembrane helix</keyword>
<dbReference type="EMBL" id="LNIX01000012">
    <property type="protein sequence ID" value="OXA48121.1"/>
    <property type="molecule type" value="Genomic_DNA"/>
</dbReference>
<dbReference type="PROSITE" id="PS50262">
    <property type="entry name" value="G_PROTEIN_RECEP_F1_2"/>
    <property type="match status" value="1"/>
</dbReference>
<evidence type="ECO:0000256" key="6">
    <source>
        <dbReference type="ARBA" id="ARBA00023170"/>
    </source>
</evidence>
<evidence type="ECO:0000256" key="8">
    <source>
        <dbReference type="SAM" id="MobiDB-lite"/>
    </source>
</evidence>
<dbReference type="AlphaFoldDB" id="A0A226DTS7"/>
<sequence>MLSPIFILGVVIVSSAAIATNSYILFSILNQRRIPPLKWMIANLAFVANLAAICGGVYLCRVDKLFNTLWICYILSYTRNTVINLIPLSVLGISYERVRSMQHNFAGKLLIARLIGCIWIFSFLGGIPSIFATIVVTHTHQDGEVHSVCIKTPPLERYAVGIVYEFIRSLICHVAVPVYMLYELYKLRSKLKLFFICKKSVGTKLHRRARRVRFVYVNSITFILIWVPFGLGSSFYKNTTLQQRYDSFVQEKVDTLEVDHDNTVFFYFLAISFFIYVLVLPVVIYLTDAGKLRNNGNKSSEMGEKHGGGNTRAGDTTVPLSSPSPVGSEIELKVKKSAARLSISEDEGVGQEDEVVMTISANIP</sequence>